<keyword evidence="1" id="KW-0812">Transmembrane</keyword>
<evidence type="ECO:0000313" key="4">
    <source>
        <dbReference type="Proteomes" id="UP000185891"/>
    </source>
</evidence>
<dbReference type="InterPro" id="IPR036388">
    <property type="entry name" value="WH-like_DNA-bd_sf"/>
</dbReference>
<organism evidence="3 4">
    <name type="scientific">Candidatus Campbellbacteria bacterium RIFCSPHIGHO2_12_FULL_35_10</name>
    <dbReference type="NCBI Taxonomy" id="1797578"/>
    <lineage>
        <taxon>Bacteria</taxon>
        <taxon>Candidatus Campbelliibacteriota</taxon>
    </lineage>
</organism>
<feature type="domain" description="Transcriptional repressor PaaX-like central Cas2-like" evidence="2">
    <location>
        <begin position="105"/>
        <end position="178"/>
    </location>
</feature>
<gene>
    <name evidence="3" type="ORF">A3E89_01865</name>
</gene>
<dbReference type="AlphaFoldDB" id="A0A1F5EN22"/>
<keyword evidence="1" id="KW-0472">Membrane</keyword>
<dbReference type="GO" id="GO:0006351">
    <property type="term" value="P:DNA-templated transcription"/>
    <property type="evidence" value="ECO:0007669"/>
    <property type="project" value="TreeGrafter"/>
</dbReference>
<keyword evidence="1" id="KW-1133">Transmembrane helix</keyword>
<dbReference type="Gene3D" id="3.30.70.2650">
    <property type="match status" value="1"/>
</dbReference>
<dbReference type="PANTHER" id="PTHR30319">
    <property type="entry name" value="PHENYLACETIC ACID REGULATOR-RELATED TRANSCRIPTIONAL REPRESSOR"/>
    <property type="match status" value="1"/>
</dbReference>
<evidence type="ECO:0000256" key="1">
    <source>
        <dbReference type="SAM" id="Phobius"/>
    </source>
</evidence>
<dbReference type="PANTHER" id="PTHR30319:SF1">
    <property type="entry name" value="TRANSCRIPTIONAL REPRESSOR PAAX"/>
    <property type="match status" value="1"/>
</dbReference>
<accession>A0A1F5EN22</accession>
<sequence>MDLKKIKKQETEINFKKIVLTIIAVTGLVGVAVLAPNVLQVARQFSGNKKYNRKDYANRAINNLLKKDLIKLESNGKAKFFKLTQKGEELLGKYELKDFKIEKPRKWDKKWRVVIFDINEKRRITRDILRSTLNRLGFVKLQNSVWVFPYECEDLVFLLKTKIFLGKDVLYMTVNKIENEKALRENFGL</sequence>
<comment type="caution">
    <text evidence="3">The sequence shown here is derived from an EMBL/GenBank/DDBJ whole genome shotgun (WGS) entry which is preliminary data.</text>
</comment>
<dbReference type="Proteomes" id="UP000185891">
    <property type="component" value="Unassembled WGS sequence"/>
</dbReference>
<name>A0A1F5EN22_9BACT</name>
<evidence type="ECO:0000313" key="3">
    <source>
        <dbReference type="EMBL" id="OGD68614.1"/>
    </source>
</evidence>
<dbReference type="Gene3D" id="1.10.10.10">
    <property type="entry name" value="Winged helix-like DNA-binding domain superfamily/Winged helix DNA-binding domain"/>
    <property type="match status" value="1"/>
</dbReference>
<protein>
    <recommendedName>
        <fullName evidence="2">Transcriptional repressor PaaX-like central Cas2-like domain-containing protein</fullName>
    </recommendedName>
</protein>
<evidence type="ECO:0000259" key="2">
    <source>
        <dbReference type="Pfam" id="PF20803"/>
    </source>
</evidence>
<dbReference type="Pfam" id="PF20803">
    <property type="entry name" value="PaaX_M"/>
    <property type="match status" value="1"/>
</dbReference>
<reference evidence="3 4" key="1">
    <citation type="journal article" date="2016" name="Nat. Commun.">
        <title>Thousands of microbial genomes shed light on interconnected biogeochemical processes in an aquifer system.</title>
        <authorList>
            <person name="Anantharaman K."/>
            <person name="Brown C.T."/>
            <person name="Hug L.A."/>
            <person name="Sharon I."/>
            <person name="Castelle C.J."/>
            <person name="Probst A.J."/>
            <person name="Thomas B.C."/>
            <person name="Singh A."/>
            <person name="Wilkins M.J."/>
            <person name="Karaoz U."/>
            <person name="Brodie E.L."/>
            <person name="Williams K.H."/>
            <person name="Hubbard S.S."/>
            <person name="Banfield J.F."/>
        </authorList>
    </citation>
    <scope>NUCLEOTIDE SEQUENCE [LARGE SCALE GENOMIC DNA]</scope>
</reference>
<proteinExistence type="predicted"/>
<dbReference type="EMBL" id="MFAA01000028">
    <property type="protein sequence ID" value="OGD68614.1"/>
    <property type="molecule type" value="Genomic_DNA"/>
</dbReference>
<feature type="transmembrane region" description="Helical" evidence="1">
    <location>
        <begin position="20"/>
        <end position="39"/>
    </location>
</feature>
<dbReference type="InterPro" id="IPR048846">
    <property type="entry name" value="PaaX-like_central"/>
</dbReference>